<dbReference type="Proteomes" id="UP000626092">
    <property type="component" value="Unassembled WGS sequence"/>
</dbReference>
<comment type="caution">
    <text evidence="3">The sequence shown here is derived from an EMBL/GenBank/DDBJ whole genome shotgun (WGS) entry which is preliminary data.</text>
</comment>
<dbReference type="Pfam" id="PF01554">
    <property type="entry name" value="MatE"/>
    <property type="match status" value="1"/>
</dbReference>
<keyword evidence="2" id="KW-0812">Transmembrane</keyword>
<dbReference type="EMBL" id="WJXA01000013">
    <property type="protein sequence ID" value="KAF7121307.1"/>
    <property type="molecule type" value="Genomic_DNA"/>
</dbReference>
<feature type="transmembrane region" description="Helical" evidence="2">
    <location>
        <begin position="233"/>
        <end position="257"/>
    </location>
</feature>
<organism evidence="3 4">
    <name type="scientific">Rhododendron simsii</name>
    <name type="common">Sims's rhododendron</name>
    <dbReference type="NCBI Taxonomy" id="118357"/>
    <lineage>
        <taxon>Eukaryota</taxon>
        <taxon>Viridiplantae</taxon>
        <taxon>Streptophyta</taxon>
        <taxon>Embryophyta</taxon>
        <taxon>Tracheophyta</taxon>
        <taxon>Spermatophyta</taxon>
        <taxon>Magnoliopsida</taxon>
        <taxon>eudicotyledons</taxon>
        <taxon>Gunneridae</taxon>
        <taxon>Pentapetalae</taxon>
        <taxon>asterids</taxon>
        <taxon>Ericales</taxon>
        <taxon>Ericaceae</taxon>
        <taxon>Ericoideae</taxon>
        <taxon>Rhodoreae</taxon>
        <taxon>Rhododendron</taxon>
    </lineage>
</organism>
<dbReference type="PANTHER" id="PTHR11206">
    <property type="entry name" value="MULTIDRUG RESISTANCE PROTEIN"/>
    <property type="match status" value="1"/>
</dbReference>
<accession>A0A834G160</accession>
<keyword evidence="2" id="KW-0472">Membrane</keyword>
<feature type="transmembrane region" description="Helical" evidence="2">
    <location>
        <begin position="83"/>
        <end position="104"/>
    </location>
</feature>
<sequence length="350" mass="37519">MATPEEYHPLLPEGVGDHHAGPLASAEVEEILAQKPVGARQYLRLFGWESKLLWILSGSSIVVSICNYMLSFVTLSFAGHLSALELAGASIAMVGAQGLSYGIMEKWDPKIFLLSSSGNRNGLEFTRRDPSLEIWYVQGLVLVSGLLPNPTIALDSLSISLNYWTWDIEFMLGLSAAVSVRVSNELGAGHPMVAKFSVIVANMTTILISAFLCAIVLVFRVGLSQLFTSDEEVIAAVSNLTPLLAISVFLNGVQPILSGVAIGSGWQGVVAYVNLTTYYIIGLPIGCVLGFKTSLGAAGIWWGMVLGVVLQTATLIFITARTNWNAEADKAVDRLKTSANVSTLERLVSV</sequence>
<comment type="similarity">
    <text evidence="1">Belongs to the multi antimicrobial extrusion (MATE) (TC 2.A.66.1) family.</text>
</comment>
<evidence type="ECO:0000256" key="1">
    <source>
        <dbReference type="ARBA" id="ARBA00010199"/>
    </source>
</evidence>
<reference evidence="3" key="1">
    <citation type="submission" date="2019-11" db="EMBL/GenBank/DDBJ databases">
        <authorList>
            <person name="Liu Y."/>
            <person name="Hou J."/>
            <person name="Li T.-Q."/>
            <person name="Guan C.-H."/>
            <person name="Wu X."/>
            <person name="Wu H.-Z."/>
            <person name="Ling F."/>
            <person name="Zhang R."/>
            <person name="Shi X.-G."/>
            <person name="Ren J.-P."/>
            <person name="Chen E.-F."/>
            <person name="Sun J.-M."/>
        </authorList>
    </citation>
    <scope>NUCLEOTIDE SEQUENCE</scope>
    <source>
        <strain evidence="3">Adult_tree_wgs_1</strain>
        <tissue evidence="3">Leaves</tissue>
    </source>
</reference>
<proteinExistence type="inferred from homology"/>
<feature type="transmembrane region" description="Helical" evidence="2">
    <location>
        <begin position="297"/>
        <end position="320"/>
    </location>
</feature>
<feature type="transmembrane region" description="Helical" evidence="2">
    <location>
        <begin position="196"/>
        <end position="221"/>
    </location>
</feature>
<dbReference type="GO" id="GO:0016020">
    <property type="term" value="C:membrane"/>
    <property type="evidence" value="ECO:0007669"/>
    <property type="project" value="InterPro"/>
</dbReference>
<name>A0A834G160_RHOSS</name>
<evidence type="ECO:0000256" key="2">
    <source>
        <dbReference type="SAM" id="Phobius"/>
    </source>
</evidence>
<keyword evidence="2" id="KW-1133">Transmembrane helix</keyword>
<dbReference type="OrthoDB" id="2126698at2759"/>
<feature type="transmembrane region" description="Helical" evidence="2">
    <location>
        <begin position="52"/>
        <end position="77"/>
    </location>
</feature>
<dbReference type="GO" id="GO:0015297">
    <property type="term" value="F:antiporter activity"/>
    <property type="evidence" value="ECO:0007669"/>
    <property type="project" value="InterPro"/>
</dbReference>
<dbReference type="InterPro" id="IPR002528">
    <property type="entry name" value="MATE_fam"/>
</dbReference>
<evidence type="ECO:0000313" key="4">
    <source>
        <dbReference type="Proteomes" id="UP000626092"/>
    </source>
</evidence>
<feature type="transmembrane region" description="Helical" evidence="2">
    <location>
        <begin position="269"/>
        <end position="291"/>
    </location>
</feature>
<gene>
    <name evidence="3" type="ORF">RHSIM_Rhsim13G0196300</name>
</gene>
<evidence type="ECO:0000313" key="3">
    <source>
        <dbReference type="EMBL" id="KAF7121307.1"/>
    </source>
</evidence>
<dbReference type="GO" id="GO:0042910">
    <property type="term" value="F:xenobiotic transmembrane transporter activity"/>
    <property type="evidence" value="ECO:0007669"/>
    <property type="project" value="InterPro"/>
</dbReference>
<keyword evidence="4" id="KW-1185">Reference proteome</keyword>
<protein>
    <submittedName>
        <fullName evidence="3">Uncharacterized protein</fullName>
    </submittedName>
</protein>
<dbReference type="AlphaFoldDB" id="A0A834G160"/>